<reference evidence="1 2" key="1">
    <citation type="submission" date="2020-01" db="EMBL/GenBank/DDBJ databases">
        <title>Complete genome sequence of a human oral phylogroup 1 Treponema sp. strain ATCC 700766, originally isolated from periodontitis dental plaque.</title>
        <authorList>
            <person name="Chan Y."/>
            <person name="Huo Y.-B."/>
            <person name="Yu X.-L."/>
            <person name="Zeng H."/>
            <person name="Leung W.-K."/>
            <person name="Watt R.M."/>
        </authorList>
    </citation>
    <scope>NUCLEOTIDE SEQUENCE [LARGE SCALE GENOMIC DNA]</scope>
    <source>
        <strain evidence="1 2">OMZ 804</strain>
    </source>
</reference>
<dbReference type="InterPro" id="IPR026265">
    <property type="entry name" value="LptC"/>
</dbReference>
<dbReference type="RefSeq" id="WP_162663529.1">
    <property type="nucleotide sequence ID" value="NZ_CP048020.1"/>
</dbReference>
<evidence type="ECO:0000313" key="1">
    <source>
        <dbReference type="EMBL" id="QHX43199.1"/>
    </source>
</evidence>
<dbReference type="GO" id="GO:0005886">
    <property type="term" value="C:plasma membrane"/>
    <property type="evidence" value="ECO:0007669"/>
    <property type="project" value="InterPro"/>
</dbReference>
<dbReference type="KEGG" id="trz:GWP43_06810"/>
<name>A0A6P1Y1J5_9SPIR</name>
<dbReference type="NCBIfam" id="TIGR04409">
    <property type="entry name" value="LptC_YrbK"/>
    <property type="match status" value="1"/>
</dbReference>
<dbReference type="Proteomes" id="UP000464374">
    <property type="component" value="Chromosome"/>
</dbReference>
<accession>A0A6P1Y1J5</accession>
<dbReference type="GO" id="GO:0015221">
    <property type="term" value="F:lipopolysaccharide transmembrane transporter activity"/>
    <property type="evidence" value="ECO:0007669"/>
    <property type="project" value="InterPro"/>
</dbReference>
<dbReference type="Gene3D" id="2.60.450.10">
    <property type="entry name" value="Lipopolysaccharide (LPS) transport protein A like domain"/>
    <property type="match status" value="1"/>
</dbReference>
<gene>
    <name evidence="1" type="primary">lptC</name>
    <name evidence="1" type="ORF">GWP43_06810</name>
</gene>
<protein>
    <submittedName>
        <fullName evidence="1">LPS export ABC transporter periplasmic protein LptC</fullName>
    </submittedName>
</protein>
<sequence>MKLWPVLIIFICTACSFNYQELPEQTVPQPDMIFTNVTLKRYEDTLVDLSVYAQELEMYDEEKIWAGKHISFIQYDKKTQKESMKGQTGILYIDEKAEEYSLGDTVSFQLIEDDFSIRSPALIWKKKENFLSAPADETVTITQKDEITIEGKSFAANTAAKEFAFNEGATGTILIKEKETAQPLD</sequence>
<organism evidence="1 2">
    <name type="scientific">Treponema vincentii</name>
    <dbReference type="NCBI Taxonomy" id="69710"/>
    <lineage>
        <taxon>Bacteria</taxon>
        <taxon>Pseudomonadati</taxon>
        <taxon>Spirochaetota</taxon>
        <taxon>Spirochaetia</taxon>
        <taxon>Spirochaetales</taxon>
        <taxon>Treponemataceae</taxon>
        <taxon>Treponema</taxon>
    </lineage>
</organism>
<dbReference type="EMBL" id="CP048020">
    <property type="protein sequence ID" value="QHX43199.1"/>
    <property type="molecule type" value="Genomic_DNA"/>
</dbReference>
<evidence type="ECO:0000313" key="2">
    <source>
        <dbReference type="Proteomes" id="UP000464374"/>
    </source>
</evidence>
<proteinExistence type="predicted"/>
<dbReference type="AlphaFoldDB" id="A0A6P1Y1J5"/>